<proteinExistence type="inferred from homology"/>
<dbReference type="Pfam" id="PF00254">
    <property type="entry name" value="FKBP_C"/>
    <property type="match status" value="1"/>
</dbReference>
<dbReference type="InterPro" id="IPR048261">
    <property type="entry name" value="SlpA/SlyD-like_ins_sf"/>
</dbReference>
<dbReference type="PANTHER" id="PTHR47861">
    <property type="entry name" value="FKBP-TYPE PEPTIDYL-PROLYL CIS-TRANS ISOMERASE SLYD"/>
    <property type="match status" value="1"/>
</dbReference>
<reference evidence="8" key="1">
    <citation type="journal article" date="2020" name="mSystems">
        <title>Genome- and Community-Level Interaction Insights into Carbon Utilization and Element Cycling Functions of Hydrothermarchaeota in Hydrothermal Sediment.</title>
        <authorList>
            <person name="Zhou Z."/>
            <person name="Liu Y."/>
            <person name="Xu W."/>
            <person name="Pan J."/>
            <person name="Luo Z.H."/>
            <person name="Li M."/>
        </authorList>
    </citation>
    <scope>NUCLEOTIDE SEQUENCE</scope>
    <source>
        <strain evidence="8">SpSt-1183</strain>
    </source>
</reference>
<evidence type="ECO:0000256" key="4">
    <source>
        <dbReference type="ARBA" id="ARBA00023235"/>
    </source>
</evidence>
<evidence type="ECO:0000256" key="6">
    <source>
        <dbReference type="RuleBase" id="RU003915"/>
    </source>
</evidence>
<dbReference type="InterPro" id="IPR001179">
    <property type="entry name" value="PPIase_FKBP_dom"/>
</dbReference>
<evidence type="ECO:0000256" key="1">
    <source>
        <dbReference type="ARBA" id="ARBA00000971"/>
    </source>
</evidence>
<accession>A0A831LLI2</accession>
<evidence type="ECO:0000259" key="7">
    <source>
        <dbReference type="PROSITE" id="PS50059"/>
    </source>
</evidence>
<protein>
    <recommendedName>
        <fullName evidence="6">Peptidyl-prolyl cis-trans isomerase</fullName>
        <ecNumber evidence="6">5.2.1.8</ecNumber>
    </recommendedName>
</protein>
<dbReference type="AlphaFoldDB" id="A0A831LLI2"/>
<dbReference type="PANTHER" id="PTHR47861:SF2">
    <property type="entry name" value="LONG-TYPE PEPTIDYL-PROLYL CIS-TRANS ISOMERASE"/>
    <property type="match status" value="1"/>
</dbReference>
<dbReference type="Proteomes" id="UP000885648">
    <property type="component" value="Unassembled WGS sequence"/>
</dbReference>
<name>A0A831LLI2_9EURY</name>
<dbReference type="PROSITE" id="PS50059">
    <property type="entry name" value="FKBP_PPIASE"/>
    <property type="match status" value="1"/>
</dbReference>
<dbReference type="InterPro" id="IPR046357">
    <property type="entry name" value="PPIase_dom_sf"/>
</dbReference>
<evidence type="ECO:0000313" key="8">
    <source>
        <dbReference type="EMBL" id="HDS63489.1"/>
    </source>
</evidence>
<dbReference type="SUPFAM" id="SSF54534">
    <property type="entry name" value="FKBP-like"/>
    <property type="match status" value="1"/>
</dbReference>
<sequence length="232" mass="25874">MAINEGDIIRLNYTGRVEGEIFDTTIGADAEEAGIKNPQKDYEAIVVRVGSNHVIPGLDDALVGKEIGQQYEVEVPEEKGFGPHDMKLVESVNTNQFREKPKFGMRIQSGDREGVVVNVLGKKAVVDFNHPLAGKTLTYTFTIEGMVEAVEEKAQGFVKLFSGRKMDLSFAEGTLTLNLPAGINYDKRWVMARGIVVHQIFEYIPEVKDIVFVETFKRPEMPAEEPAEVKEE</sequence>
<feature type="domain" description="PPIase FKBP-type" evidence="7">
    <location>
        <begin position="6"/>
        <end position="95"/>
    </location>
</feature>
<comment type="catalytic activity">
    <reaction evidence="1 5 6">
        <text>[protein]-peptidylproline (omega=180) = [protein]-peptidylproline (omega=0)</text>
        <dbReference type="Rhea" id="RHEA:16237"/>
        <dbReference type="Rhea" id="RHEA-COMP:10747"/>
        <dbReference type="Rhea" id="RHEA-COMP:10748"/>
        <dbReference type="ChEBI" id="CHEBI:83833"/>
        <dbReference type="ChEBI" id="CHEBI:83834"/>
        <dbReference type="EC" id="5.2.1.8"/>
    </reaction>
</comment>
<dbReference type="GO" id="GO:0003755">
    <property type="term" value="F:peptidyl-prolyl cis-trans isomerase activity"/>
    <property type="evidence" value="ECO:0007669"/>
    <property type="project" value="UniProtKB-UniRule"/>
</dbReference>
<dbReference type="EMBL" id="DSBY01000212">
    <property type="protein sequence ID" value="HDS63489.1"/>
    <property type="molecule type" value="Genomic_DNA"/>
</dbReference>
<gene>
    <name evidence="8" type="ORF">ENN52_05095</name>
</gene>
<evidence type="ECO:0000256" key="2">
    <source>
        <dbReference type="ARBA" id="ARBA00006577"/>
    </source>
</evidence>
<keyword evidence="3 5" id="KW-0697">Rotamase</keyword>
<comment type="similarity">
    <text evidence="2 6">Belongs to the FKBP-type PPIase family.</text>
</comment>
<keyword evidence="4 5" id="KW-0413">Isomerase</keyword>
<dbReference type="Gene3D" id="2.40.10.330">
    <property type="match status" value="1"/>
</dbReference>
<dbReference type="Gene3D" id="3.30.70.2210">
    <property type="match status" value="1"/>
</dbReference>
<evidence type="ECO:0000256" key="5">
    <source>
        <dbReference type="PROSITE-ProRule" id="PRU00277"/>
    </source>
</evidence>
<dbReference type="EC" id="5.2.1.8" evidence="6"/>
<comment type="caution">
    <text evidence="8">The sequence shown here is derived from an EMBL/GenBank/DDBJ whole genome shotgun (WGS) entry which is preliminary data.</text>
</comment>
<evidence type="ECO:0000256" key="3">
    <source>
        <dbReference type="ARBA" id="ARBA00023110"/>
    </source>
</evidence>
<dbReference type="Gene3D" id="3.10.50.40">
    <property type="match status" value="1"/>
</dbReference>
<organism evidence="8">
    <name type="scientific">Methanofollis liminatans</name>
    <dbReference type="NCBI Taxonomy" id="2201"/>
    <lineage>
        <taxon>Archaea</taxon>
        <taxon>Methanobacteriati</taxon>
        <taxon>Methanobacteriota</taxon>
        <taxon>Stenosarchaea group</taxon>
        <taxon>Methanomicrobia</taxon>
        <taxon>Methanomicrobiales</taxon>
        <taxon>Methanomicrobiaceae</taxon>
        <taxon>Methanofollis</taxon>
    </lineage>
</organism>